<name>A0A7Z2RP12_VIBPH</name>
<feature type="domain" description="DUF2241" evidence="1">
    <location>
        <begin position="2"/>
        <end position="68"/>
    </location>
</feature>
<dbReference type="InterPro" id="IPR018717">
    <property type="entry name" value="DUF2241"/>
</dbReference>
<sequence>MSGITDLDELLRSMHPKLLKAEFVFCTVSGSLEEYCKLNPVATFMEPEGLTLVLEKSVAEKAGLSFEGSYSQITLTVHSSLEAVGLTAAVATKLASRGISANVIAAYYHDHVFVQTSKAESAISALEEFSA</sequence>
<dbReference type="PANTHER" id="PTHR39199:SF1">
    <property type="entry name" value="BLR5128 PROTEIN"/>
    <property type="match status" value="1"/>
</dbReference>
<dbReference type="Proteomes" id="UP000464718">
    <property type="component" value="Chromosome i"/>
</dbReference>
<dbReference type="Gene3D" id="3.30.2130.10">
    <property type="entry name" value="VC0802-like"/>
    <property type="match status" value="1"/>
</dbReference>
<feature type="domain" description="CASTOR ACT" evidence="2">
    <location>
        <begin position="71"/>
        <end position="128"/>
    </location>
</feature>
<organism evidence="3">
    <name type="scientific">Vibrio parahaemolyticus</name>
    <dbReference type="NCBI Taxonomy" id="670"/>
    <lineage>
        <taxon>Bacteria</taxon>
        <taxon>Pseudomonadati</taxon>
        <taxon>Pseudomonadota</taxon>
        <taxon>Gammaproteobacteria</taxon>
        <taxon>Vibrionales</taxon>
        <taxon>Vibrionaceae</taxon>
        <taxon>Vibrio</taxon>
    </lineage>
</organism>
<evidence type="ECO:0000313" key="5">
    <source>
        <dbReference type="Proteomes" id="UP000464718"/>
    </source>
</evidence>
<dbReference type="Pfam" id="PF10000">
    <property type="entry name" value="ACT_3"/>
    <property type="match status" value="1"/>
</dbReference>
<evidence type="ECO:0000313" key="4">
    <source>
        <dbReference type="EMBL" id="QHH09701.1"/>
    </source>
</evidence>
<proteinExistence type="predicted"/>
<protein>
    <submittedName>
        <fullName evidence="3">ACT domain-containing protein</fullName>
    </submittedName>
</protein>
<dbReference type="Proteomes" id="UP000856022">
    <property type="component" value="Unassembled WGS sequence"/>
</dbReference>
<dbReference type="AlphaFoldDB" id="A0A7Z2RP12"/>
<reference evidence="4 5" key="2">
    <citation type="submission" date="2018-12" db="EMBL/GenBank/DDBJ databases">
        <title>Genomic insights into the evolutionary origins and pathogenicity of five Vibrio parahaemolyticus strains isolated from the shrimp with acute hepatopancreatic necrosis disease (AHPND).</title>
        <authorList>
            <person name="Yang Q."/>
            <person name="Dong X."/>
            <person name="Xie G."/>
            <person name="Fu S."/>
            <person name="Zou P."/>
            <person name="Sun J."/>
            <person name="Wang Y."/>
            <person name="Huang J."/>
        </authorList>
    </citation>
    <scope>NUCLEOTIDE SEQUENCE [LARGE SCALE GENOMIC DNA]</scope>
    <source>
        <strain evidence="4 5">20160303005-1</strain>
    </source>
</reference>
<evidence type="ECO:0000259" key="2">
    <source>
        <dbReference type="Pfam" id="PF13840"/>
    </source>
</evidence>
<dbReference type="InterPro" id="IPR045865">
    <property type="entry name" value="ACT-like_dom_sf"/>
</dbReference>
<dbReference type="EMBL" id="CP034298">
    <property type="protein sequence ID" value="QHH09701.1"/>
    <property type="molecule type" value="Genomic_DNA"/>
</dbReference>
<dbReference type="SUPFAM" id="SSF55021">
    <property type="entry name" value="ACT-like"/>
    <property type="match status" value="2"/>
</dbReference>
<dbReference type="PANTHER" id="PTHR39199">
    <property type="entry name" value="BLR5128 PROTEIN"/>
    <property type="match status" value="1"/>
</dbReference>
<evidence type="ECO:0000313" key="3">
    <source>
        <dbReference type="EMBL" id="HAS6680371.1"/>
    </source>
</evidence>
<dbReference type="RefSeq" id="WP_017449623.1">
    <property type="nucleotide sequence ID" value="NZ_CP034298.1"/>
</dbReference>
<reference evidence="3" key="3">
    <citation type="submission" date="2019-12" db="EMBL/GenBank/DDBJ databases">
        <authorList>
            <consortium name="NCBI Pathogen Detection Project"/>
        </authorList>
    </citation>
    <scope>NUCLEOTIDE SEQUENCE</scope>
    <source>
        <strain evidence="3">1930</strain>
    </source>
</reference>
<dbReference type="InterPro" id="IPR027795">
    <property type="entry name" value="CASTOR_ACT_dom"/>
</dbReference>
<accession>A0A7Z2RP12</accession>
<gene>
    <name evidence="4" type="ORF">EHC69_10125</name>
    <name evidence="3" type="ORF">I7278_26800</name>
</gene>
<evidence type="ECO:0000259" key="1">
    <source>
        <dbReference type="Pfam" id="PF10000"/>
    </source>
</evidence>
<reference evidence="3" key="1">
    <citation type="journal article" date="2018" name="Genome Biol.">
        <title>SKESA: strategic k-mer extension for scrupulous assemblies.</title>
        <authorList>
            <person name="Souvorov A."/>
            <person name="Agarwala R."/>
            <person name="Lipman D.J."/>
        </authorList>
    </citation>
    <scope>NUCLEOTIDE SEQUENCE</scope>
    <source>
        <strain evidence="3">1930</strain>
    </source>
</reference>
<dbReference type="EMBL" id="DACQKT010000051">
    <property type="protein sequence ID" value="HAS6680371.1"/>
    <property type="molecule type" value="Genomic_DNA"/>
</dbReference>
<dbReference type="Pfam" id="PF13840">
    <property type="entry name" value="ACT_7"/>
    <property type="match status" value="1"/>
</dbReference>